<dbReference type="PROSITE" id="PS01182">
    <property type="entry name" value="GLYCOSYL_HYDROL_F35"/>
    <property type="match status" value="1"/>
</dbReference>
<dbReference type="AlphaFoldDB" id="A0AAV4A6D6"/>
<evidence type="ECO:0000256" key="3">
    <source>
        <dbReference type="ARBA" id="ARBA00023295"/>
    </source>
</evidence>
<accession>A0AAV4A6D6</accession>
<protein>
    <submittedName>
        <fullName evidence="5">Beta-galactosidase</fullName>
    </submittedName>
</protein>
<dbReference type="InterPro" id="IPR017853">
    <property type="entry name" value="GH"/>
</dbReference>
<dbReference type="InterPro" id="IPR019801">
    <property type="entry name" value="Glyco_hydro_35_CS"/>
</dbReference>
<feature type="non-terminal residue" evidence="5">
    <location>
        <position position="461"/>
    </location>
</feature>
<dbReference type="PANTHER" id="PTHR23421">
    <property type="entry name" value="BETA-GALACTOSIDASE RELATED"/>
    <property type="match status" value="1"/>
</dbReference>
<keyword evidence="6" id="KW-1185">Reference proteome</keyword>
<dbReference type="SUPFAM" id="SSF51445">
    <property type="entry name" value="(Trans)glycosidases"/>
    <property type="match status" value="1"/>
</dbReference>
<evidence type="ECO:0000313" key="5">
    <source>
        <dbReference type="EMBL" id="GFO02827.1"/>
    </source>
</evidence>
<organism evidence="5 6">
    <name type="scientific">Plakobranchus ocellatus</name>
    <dbReference type="NCBI Taxonomy" id="259542"/>
    <lineage>
        <taxon>Eukaryota</taxon>
        <taxon>Metazoa</taxon>
        <taxon>Spiralia</taxon>
        <taxon>Lophotrochozoa</taxon>
        <taxon>Mollusca</taxon>
        <taxon>Gastropoda</taxon>
        <taxon>Heterobranchia</taxon>
        <taxon>Euthyneura</taxon>
        <taxon>Panpulmonata</taxon>
        <taxon>Sacoglossa</taxon>
        <taxon>Placobranchoidea</taxon>
        <taxon>Plakobranchidae</taxon>
        <taxon>Plakobranchus</taxon>
    </lineage>
</organism>
<comment type="similarity">
    <text evidence="1">Belongs to the glycosyl hydrolase 35 family.</text>
</comment>
<keyword evidence="2" id="KW-0378">Hydrolase</keyword>
<dbReference type="Gene3D" id="3.20.20.80">
    <property type="entry name" value="Glycosidases"/>
    <property type="match status" value="1"/>
</dbReference>
<dbReference type="EMBL" id="BLXT01003657">
    <property type="protein sequence ID" value="GFO02827.1"/>
    <property type="molecule type" value="Genomic_DNA"/>
</dbReference>
<dbReference type="Proteomes" id="UP000735302">
    <property type="component" value="Unassembled WGS sequence"/>
</dbReference>
<evidence type="ECO:0000256" key="2">
    <source>
        <dbReference type="ARBA" id="ARBA00022801"/>
    </source>
</evidence>
<dbReference type="GO" id="GO:0005975">
    <property type="term" value="P:carbohydrate metabolic process"/>
    <property type="evidence" value="ECO:0007669"/>
    <property type="project" value="InterPro"/>
</dbReference>
<dbReference type="InterPro" id="IPR001944">
    <property type="entry name" value="Glycoside_Hdrlase_35"/>
</dbReference>
<keyword evidence="3" id="KW-0326">Glycosidase</keyword>
<dbReference type="GO" id="GO:0004553">
    <property type="term" value="F:hydrolase activity, hydrolyzing O-glycosyl compounds"/>
    <property type="evidence" value="ECO:0007669"/>
    <property type="project" value="InterPro"/>
</dbReference>
<evidence type="ECO:0000256" key="1">
    <source>
        <dbReference type="ARBA" id="ARBA00009809"/>
    </source>
</evidence>
<evidence type="ECO:0000313" key="6">
    <source>
        <dbReference type="Proteomes" id="UP000735302"/>
    </source>
</evidence>
<dbReference type="Gene3D" id="2.60.120.260">
    <property type="entry name" value="Galactose-binding domain-like"/>
    <property type="match status" value="1"/>
</dbReference>
<dbReference type="FunFam" id="3.20.20.80:FF:000115">
    <property type="entry name" value="Beta-galactosidase"/>
    <property type="match status" value="1"/>
</dbReference>
<feature type="domain" description="Glycoside hydrolase 35 catalytic" evidence="4">
    <location>
        <begin position="123"/>
        <end position="435"/>
    </location>
</feature>
<dbReference type="InterPro" id="IPR031330">
    <property type="entry name" value="Gly_Hdrlase_35_cat"/>
</dbReference>
<evidence type="ECO:0000259" key="4">
    <source>
        <dbReference type="Pfam" id="PF01301"/>
    </source>
</evidence>
<sequence>MRMKKFQLLCFVTLAVVFFWIIWFNRSAVSTISRDELLVDSPQQNIFLNHDLPGKKPNKDASSKNKSNSVVAILDLPTNLNSVDLRGWEVFGSEEAMLWAGRKETESEDERPTPALTFKDRVFYLNEMPFRIFSGAMHYFRVVPEYWMDRLKKLKACGLNTVETYVPWNLHEPSPGIFDFKGILNLRKFINMAAELGLYVILRPGPYICSEFEFGGLPGWLLADPHMRVRTNYRNYIKYVNKYWSVLLPMMLDLQFTEGGPIIMFQVENEYSSYGVDHNHVKLLLYMMREYGVRELVVTSDNVFQLLKDHPEFDVSKYALNTINGHKIDENHLEFVQKQNQHFPIMVMELWCGWFDWWRHDHTTGNIKTLKKTLTYLLDHGGSFNLYMFLGGTNFGFTSGAANLTRYEVVTTSYDYGAALSEAGDTTPKYFLVRDELLKFYKKLGIPYLPEVPPNLPKASY</sequence>
<reference evidence="5 6" key="1">
    <citation type="journal article" date="2021" name="Elife">
        <title>Chloroplast acquisition without the gene transfer in kleptoplastic sea slugs, Plakobranchus ocellatus.</title>
        <authorList>
            <person name="Maeda T."/>
            <person name="Takahashi S."/>
            <person name="Yoshida T."/>
            <person name="Shimamura S."/>
            <person name="Takaki Y."/>
            <person name="Nagai Y."/>
            <person name="Toyoda A."/>
            <person name="Suzuki Y."/>
            <person name="Arimoto A."/>
            <person name="Ishii H."/>
            <person name="Satoh N."/>
            <person name="Nishiyama T."/>
            <person name="Hasebe M."/>
            <person name="Maruyama T."/>
            <person name="Minagawa J."/>
            <person name="Obokata J."/>
            <person name="Shigenobu S."/>
        </authorList>
    </citation>
    <scope>NUCLEOTIDE SEQUENCE [LARGE SCALE GENOMIC DNA]</scope>
</reference>
<gene>
    <name evidence="5" type="ORF">PoB_002933200</name>
</gene>
<name>A0AAV4A6D6_9GAST</name>
<dbReference type="PRINTS" id="PR00742">
    <property type="entry name" value="GLHYDRLASE35"/>
</dbReference>
<proteinExistence type="inferred from homology"/>
<dbReference type="Pfam" id="PF01301">
    <property type="entry name" value="Glyco_hydro_35"/>
    <property type="match status" value="1"/>
</dbReference>
<comment type="caution">
    <text evidence="5">The sequence shown here is derived from an EMBL/GenBank/DDBJ whole genome shotgun (WGS) entry which is preliminary data.</text>
</comment>